<dbReference type="GO" id="GO:0008289">
    <property type="term" value="F:lipid binding"/>
    <property type="evidence" value="ECO:0007669"/>
    <property type="project" value="UniProtKB-KW"/>
</dbReference>
<keyword evidence="7 8" id="KW-0238">DNA-binding</keyword>
<evidence type="ECO:0000313" key="15">
    <source>
        <dbReference type="Proteomes" id="UP000030012"/>
    </source>
</evidence>
<evidence type="ECO:0000256" key="6">
    <source>
        <dbReference type="ARBA" id="ARBA00023121"/>
    </source>
</evidence>
<dbReference type="PANTHER" id="PTHR30050">
    <property type="entry name" value="CHROMOSOMAL REPLICATION INITIATOR PROTEIN DNAA"/>
    <property type="match status" value="1"/>
</dbReference>
<dbReference type="FunFam" id="1.10.1750.10:FF:000003">
    <property type="entry name" value="Chromosomal replication initiator protein DnaA"/>
    <property type="match status" value="1"/>
</dbReference>
<comment type="caution">
    <text evidence="14">The sequence shown here is derived from an EMBL/GenBank/DDBJ whole genome shotgun (WGS) entry which is preliminary data.</text>
</comment>
<evidence type="ECO:0000256" key="10">
    <source>
        <dbReference type="RuleBase" id="RU000577"/>
    </source>
</evidence>
<proteinExistence type="inferred from homology"/>
<comment type="caution">
    <text evidence="8">Lacks conserved residue(s) required for the propagation of feature annotation.</text>
</comment>
<protein>
    <recommendedName>
        <fullName evidence="8 9">Chromosomal replication initiator protein DnaA</fullName>
    </recommendedName>
</protein>
<feature type="binding site" evidence="8">
    <location>
        <position position="158"/>
    </location>
    <ligand>
        <name>ATP</name>
        <dbReference type="ChEBI" id="CHEBI:30616"/>
    </ligand>
</feature>
<feature type="domain" description="Chromosomal replication initiator DnaA C-terminal" evidence="13">
    <location>
        <begin position="356"/>
        <end position="425"/>
    </location>
</feature>
<comment type="domain">
    <text evidence="8">Domain I is involved in oligomerization and binding regulators, domain II is flexibile and of varying length in different bacteria, domain III forms the AAA+ region, while domain IV binds dsDNA.</text>
</comment>
<organism evidence="14 15">
    <name type="scientific">Clostridium novyi A str. 4552</name>
    <dbReference type="NCBI Taxonomy" id="1444289"/>
    <lineage>
        <taxon>Bacteria</taxon>
        <taxon>Bacillati</taxon>
        <taxon>Bacillota</taxon>
        <taxon>Clostridia</taxon>
        <taxon>Eubacteriales</taxon>
        <taxon>Clostridiaceae</taxon>
        <taxon>Clostridium</taxon>
    </lineage>
</organism>
<dbReference type="PRINTS" id="PR00051">
    <property type="entry name" value="DNAA"/>
</dbReference>
<dbReference type="GO" id="GO:0003688">
    <property type="term" value="F:DNA replication origin binding"/>
    <property type="evidence" value="ECO:0007669"/>
    <property type="project" value="UniProtKB-UniRule"/>
</dbReference>
<dbReference type="CDD" id="cd00009">
    <property type="entry name" value="AAA"/>
    <property type="match status" value="1"/>
</dbReference>
<dbReference type="Gene3D" id="3.30.300.180">
    <property type="match status" value="1"/>
</dbReference>
<dbReference type="SMART" id="SM00760">
    <property type="entry name" value="Bac_DnaA_C"/>
    <property type="match status" value="1"/>
</dbReference>
<dbReference type="InterPro" id="IPR020591">
    <property type="entry name" value="Chromosome_initiator_DnaA-like"/>
</dbReference>
<feature type="region of interest" description="Domain III, AAA+ region" evidence="8">
    <location>
        <begin position="111"/>
        <end position="327"/>
    </location>
</feature>
<dbReference type="InterPro" id="IPR010921">
    <property type="entry name" value="Trp_repressor/repl_initiator"/>
</dbReference>
<dbReference type="InterPro" id="IPR027417">
    <property type="entry name" value="P-loop_NTPase"/>
</dbReference>
<feature type="binding site" evidence="8">
    <location>
        <position position="159"/>
    </location>
    <ligand>
        <name>ATP</name>
        <dbReference type="ChEBI" id="CHEBI:30616"/>
    </ligand>
</feature>
<evidence type="ECO:0000259" key="13">
    <source>
        <dbReference type="SMART" id="SM00760"/>
    </source>
</evidence>
<dbReference type="OrthoDB" id="9807019at2"/>
<evidence type="ECO:0000313" key="14">
    <source>
        <dbReference type="EMBL" id="KGM94604.1"/>
    </source>
</evidence>
<evidence type="ECO:0000256" key="3">
    <source>
        <dbReference type="ARBA" id="ARBA00022705"/>
    </source>
</evidence>
<dbReference type="GO" id="GO:0006275">
    <property type="term" value="P:regulation of DNA replication"/>
    <property type="evidence" value="ECO:0007669"/>
    <property type="project" value="UniProtKB-UniRule"/>
</dbReference>
<dbReference type="AlphaFoldDB" id="A0A0A0HZH8"/>
<dbReference type="InterPro" id="IPR018312">
    <property type="entry name" value="Chromosome_initiator_DnaA_CS"/>
</dbReference>
<feature type="binding site" evidence="8">
    <location>
        <position position="157"/>
    </location>
    <ligand>
        <name>ATP</name>
        <dbReference type="ChEBI" id="CHEBI:30616"/>
    </ligand>
</feature>
<keyword evidence="4 8" id="KW-0547">Nucleotide-binding</keyword>
<dbReference type="InterPro" id="IPR038454">
    <property type="entry name" value="DnaA_N_sf"/>
</dbReference>
<feature type="binding site" evidence="8">
    <location>
        <position position="155"/>
    </location>
    <ligand>
        <name>ATP</name>
        <dbReference type="ChEBI" id="CHEBI:30616"/>
    </ligand>
</feature>
<evidence type="ECO:0000256" key="5">
    <source>
        <dbReference type="ARBA" id="ARBA00022840"/>
    </source>
</evidence>
<dbReference type="GO" id="GO:0005524">
    <property type="term" value="F:ATP binding"/>
    <property type="evidence" value="ECO:0007669"/>
    <property type="project" value="UniProtKB-UniRule"/>
</dbReference>
<dbReference type="InterPro" id="IPR013159">
    <property type="entry name" value="DnaA_C"/>
</dbReference>
<dbReference type="NCBIfam" id="NF010686">
    <property type="entry name" value="PRK14086.1"/>
    <property type="match status" value="1"/>
</dbReference>
<keyword evidence="3 8" id="KW-0235">DNA replication</keyword>
<dbReference type="CDD" id="cd06571">
    <property type="entry name" value="Bac_DnaA_C"/>
    <property type="match status" value="1"/>
</dbReference>
<evidence type="ECO:0000256" key="11">
    <source>
        <dbReference type="RuleBase" id="RU004227"/>
    </source>
</evidence>
<dbReference type="SMART" id="SM00382">
    <property type="entry name" value="AAA"/>
    <property type="match status" value="1"/>
</dbReference>
<comment type="subunit">
    <text evidence="8">Oligomerizes as a right-handed, spiral filament on DNA at oriC.</text>
</comment>
<dbReference type="Gene3D" id="1.10.8.60">
    <property type="match status" value="1"/>
</dbReference>
<dbReference type="InterPro" id="IPR013317">
    <property type="entry name" value="DnaA_dom"/>
</dbReference>
<dbReference type="SUPFAM" id="SSF48295">
    <property type="entry name" value="TrpR-like"/>
    <property type="match status" value="1"/>
</dbReference>
<dbReference type="InterPro" id="IPR001957">
    <property type="entry name" value="Chromosome_initiator_DnaA"/>
</dbReference>
<dbReference type="FunFam" id="1.10.8.60:FF:000003">
    <property type="entry name" value="Chromosomal replication initiator protein DnaA"/>
    <property type="match status" value="1"/>
</dbReference>
<reference evidence="14 15" key="1">
    <citation type="submission" date="2014-01" db="EMBL/GenBank/DDBJ databases">
        <title>Plasmidome dynamics in the species complex Clostridium novyi sensu lato converts strains of independent lineages into distinctly different pathogens.</title>
        <authorList>
            <person name="Skarin H."/>
            <person name="Segerman B."/>
        </authorList>
    </citation>
    <scope>NUCLEOTIDE SEQUENCE [LARGE SCALE GENOMIC DNA]</scope>
    <source>
        <strain evidence="14 15">4552</strain>
    </source>
</reference>
<dbReference type="Gene3D" id="3.40.50.300">
    <property type="entry name" value="P-loop containing nucleotide triphosphate hydrolases"/>
    <property type="match status" value="1"/>
</dbReference>
<feature type="domain" description="AAA+ ATPase" evidence="12">
    <location>
        <begin position="144"/>
        <end position="272"/>
    </location>
</feature>
<dbReference type="Pfam" id="PF11638">
    <property type="entry name" value="DnaA_N"/>
    <property type="match status" value="1"/>
</dbReference>
<dbReference type="FunFam" id="3.40.50.300:FF:000150">
    <property type="entry name" value="Chromosomal replication initiator protein DnaA"/>
    <property type="match status" value="1"/>
</dbReference>
<gene>
    <name evidence="8" type="primary">dnaA</name>
    <name evidence="14" type="ORF">Z968_11370</name>
</gene>
<comment type="function">
    <text evidence="8 10">Plays an essential role in the initiation and regulation of chromosomal replication. ATP-DnaA binds to the origin of replication (oriC) to initiate formation of the DNA replication initiation complex once per cell cycle. Binds the DnaA box (a 9 base pair repeat at the origin) and separates the double-stranded (ds)DNA. Forms a right-handed helical filament on oriC DNA; dsDNA binds to the exterior of the filament while single-stranded (ss)DNA is stabiized in the filament's interior. The ATP-DnaA-oriC complex binds and stabilizes one strand of the AT-rich DNA unwinding element (DUE), permitting loading of DNA polymerase. After initiation quickly degrades to an ADP-DnaA complex that is not apt for DNA replication. Binds acidic phospholipids.</text>
</comment>
<evidence type="ECO:0000259" key="12">
    <source>
        <dbReference type="SMART" id="SM00382"/>
    </source>
</evidence>
<keyword evidence="5 8" id="KW-0067">ATP-binding</keyword>
<dbReference type="EMBL" id="JENJ01000066">
    <property type="protein sequence ID" value="KGM94604.1"/>
    <property type="molecule type" value="Genomic_DNA"/>
</dbReference>
<evidence type="ECO:0000256" key="4">
    <source>
        <dbReference type="ARBA" id="ARBA00022741"/>
    </source>
</evidence>
<comment type="similarity">
    <text evidence="1 8 11">Belongs to the DnaA family.</text>
</comment>
<dbReference type="PANTHER" id="PTHR30050:SF2">
    <property type="entry name" value="CHROMOSOMAL REPLICATION INITIATOR PROTEIN DNAA"/>
    <property type="match status" value="1"/>
</dbReference>
<evidence type="ECO:0000256" key="1">
    <source>
        <dbReference type="ARBA" id="ARBA00006583"/>
    </source>
</evidence>
<feature type="region of interest" description="Domain IV, binds dsDNA" evidence="8">
    <location>
        <begin position="328"/>
        <end position="449"/>
    </location>
</feature>
<evidence type="ECO:0000256" key="8">
    <source>
        <dbReference type="HAMAP-Rule" id="MF_00377"/>
    </source>
</evidence>
<dbReference type="Pfam" id="PF08299">
    <property type="entry name" value="Bac_DnaA_C"/>
    <property type="match status" value="1"/>
</dbReference>
<dbReference type="InterPro" id="IPR003593">
    <property type="entry name" value="AAA+_ATPase"/>
</dbReference>
<dbReference type="SUPFAM" id="SSF52540">
    <property type="entry name" value="P-loop containing nucleoside triphosphate hydrolases"/>
    <property type="match status" value="1"/>
</dbReference>
<name>A0A0A0HZH8_CLONO</name>
<evidence type="ECO:0000256" key="9">
    <source>
        <dbReference type="NCBIfam" id="TIGR00362"/>
    </source>
</evidence>
<dbReference type="Pfam" id="PF00308">
    <property type="entry name" value="Bac_DnaA"/>
    <property type="match status" value="1"/>
</dbReference>
<dbReference type="PROSITE" id="PS01008">
    <property type="entry name" value="DNAA"/>
    <property type="match status" value="1"/>
</dbReference>
<dbReference type="GO" id="GO:0006270">
    <property type="term" value="P:DNA replication initiation"/>
    <property type="evidence" value="ECO:0007669"/>
    <property type="project" value="UniProtKB-UniRule"/>
</dbReference>
<comment type="subcellular location">
    <subcellularLocation>
        <location evidence="8">Cytoplasm</location>
    </subcellularLocation>
</comment>
<dbReference type="Gene3D" id="1.10.1750.10">
    <property type="match status" value="1"/>
</dbReference>
<feature type="region of interest" description="Domain I, interacts with DnaA modulators" evidence="8">
    <location>
        <begin position="1"/>
        <end position="90"/>
    </location>
</feature>
<keyword evidence="2 8" id="KW-0963">Cytoplasm</keyword>
<dbReference type="GO" id="GO:0005737">
    <property type="term" value="C:cytoplasm"/>
    <property type="evidence" value="ECO:0007669"/>
    <property type="project" value="UniProtKB-SubCell"/>
</dbReference>
<evidence type="ECO:0000256" key="2">
    <source>
        <dbReference type="ARBA" id="ARBA00022490"/>
    </source>
</evidence>
<dbReference type="GO" id="GO:0005886">
    <property type="term" value="C:plasma membrane"/>
    <property type="evidence" value="ECO:0007669"/>
    <property type="project" value="TreeGrafter"/>
</dbReference>
<keyword evidence="6 8" id="KW-0446">Lipid-binding</keyword>
<dbReference type="HAMAP" id="MF_00377">
    <property type="entry name" value="DnaA_bact"/>
    <property type="match status" value="1"/>
</dbReference>
<dbReference type="RefSeq" id="WP_039256117.1">
    <property type="nucleotide sequence ID" value="NZ_JENJ01000066.1"/>
</dbReference>
<dbReference type="NCBIfam" id="TIGR00362">
    <property type="entry name" value="DnaA"/>
    <property type="match status" value="1"/>
</dbReference>
<accession>A0A0A0HZH8</accession>
<dbReference type="Proteomes" id="UP000030012">
    <property type="component" value="Unassembled WGS sequence"/>
</dbReference>
<dbReference type="InterPro" id="IPR024633">
    <property type="entry name" value="DnaA_N_dom"/>
</dbReference>
<sequence length="449" mass="51344">MNAQLEQLWSKTLNIIKGELTEVSFNTWIKSISPISITENTIKLEVPNDFTRGILESRYKDLIINAIKLITSKKYNIEFSITSEEIFNNNQTNKTKSNNPNIVVNDEMTSILNPKYTFDSFVIGNSNRFAHAASLAVAESPAKAYNPLFIYGGVGLGKTHLMHAIGHYILQNTPNAKVVYVSSEKFTNELINSIKDDKNEEFRNKYRNVDVLLIDDIQFIAGKERTQEEFFHTFNALYEADKQIILSSDRPPKEIPTLEDRLRSRFEWGLIADIQAPDFETRIAILKKKADVENLDIPNEVMVYIATKIKSNIRELEGALIRIVAYSSLTNREISVDLAAEALKDIISSEQNKQVTIELIQDIVCNYFNLKIQELKSSRRTRNIAFPRQIAMYLSRKLTDMSLPKIGEEFGGRDHTTVIHAYEKISNILKKDESLRNVIDDLNKKITNN</sequence>
<evidence type="ECO:0000256" key="7">
    <source>
        <dbReference type="ARBA" id="ARBA00023125"/>
    </source>
</evidence>